<dbReference type="InterPro" id="IPR001308">
    <property type="entry name" value="ETF_a/FixB"/>
</dbReference>
<evidence type="ECO:0000256" key="1">
    <source>
        <dbReference type="ARBA" id="ARBA00005817"/>
    </source>
</evidence>
<dbReference type="Gene3D" id="3.40.50.1220">
    <property type="entry name" value="TPP-binding domain"/>
    <property type="match status" value="1"/>
</dbReference>
<evidence type="ECO:0000313" key="5">
    <source>
        <dbReference type="Proteomes" id="UP001198034"/>
    </source>
</evidence>
<dbReference type="Pfam" id="PF00766">
    <property type="entry name" value="ETF_alpha"/>
    <property type="match status" value="1"/>
</dbReference>
<accession>A0ABS8BK10</accession>
<dbReference type="SMART" id="SM00893">
    <property type="entry name" value="ETF"/>
    <property type="match status" value="1"/>
</dbReference>
<protein>
    <submittedName>
        <fullName evidence="4">FAD-binding protein</fullName>
    </submittedName>
</protein>
<dbReference type="Gene3D" id="3.40.50.620">
    <property type="entry name" value="HUPs"/>
    <property type="match status" value="1"/>
</dbReference>
<dbReference type="Proteomes" id="UP001198034">
    <property type="component" value="Unassembled WGS sequence"/>
</dbReference>
<dbReference type="InterPro" id="IPR029035">
    <property type="entry name" value="DHS-like_NAD/FAD-binding_dom"/>
</dbReference>
<dbReference type="CDD" id="cd01715">
    <property type="entry name" value="ETF_alpha"/>
    <property type="match status" value="1"/>
</dbReference>
<evidence type="ECO:0000313" key="4">
    <source>
        <dbReference type="EMBL" id="MCB5196068.1"/>
    </source>
</evidence>
<organism evidence="4 5">
    <name type="scientific">Deefgea salmonis</name>
    <dbReference type="NCBI Taxonomy" id="2875502"/>
    <lineage>
        <taxon>Bacteria</taxon>
        <taxon>Pseudomonadati</taxon>
        <taxon>Pseudomonadota</taxon>
        <taxon>Betaproteobacteria</taxon>
        <taxon>Neisseriales</taxon>
        <taxon>Chitinibacteraceae</taxon>
        <taxon>Deefgea</taxon>
    </lineage>
</organism>
<keyword evidence="5" id="KW-1185">Reference proteome</keyword>
<feature type="domain" description="Electron transfer flavoprotein alpha/beta-subunit N-terminal" evidence="3">
    <location>
        <begin position="3"/>
        <end position="182"/>
    </location>
</feature>
<sequence length="313" mass="31842">MSVLVIAELDSHGIKAATRSAIRAASQLGEEVHLLVTGNDVAGIAAQAMKIEGLSKVLHADGQAYAHGLAENLAPLLVQLAANYSALVAAATSFGKNVLPRAAALLDVAMVSEVIQIINATTFVRPMYAGNINATVVAPAGLRILTIRPTVFEAVAATGGAATLETLTATADTGQTTWVSRDLVELDRPELATARVVISGGRSLGSAEGFKATLTPLADVLGAAIGATRAAVDAGMAPNDSQVGQTGTVVAPELYMAFGVSGAAQHVGGIKDSKVIVAVNIDADAPIFQVADYGLVADLFTVIPELQAALKAE</sequence>
<dbReference type="InterPro" id="IPR014730">
    <property type="entry name" value="ETF_a/b_N"/>
</dbReference>
<evidence type="ECO:0000256" key="2">
    <source>
        <dbReference type="ARBA" id="ARBA00022982"/>
    </source>
</evidence>
<dbReference type="InterPro" id="IPR014729">
    <property type="entry name" value="Rossmann-like_a/b/a_fold"/>
</dbReference>
<dbReference type="SUPFAM" id="SSF52467">
    <property type="entry name" value="DHS-like NAD/FAD-binding domain"/>
    <property type="match status" value="1"/>
</dbReference>
<name>A0ABS8BK10_9NEIS</name>
<dbReference type="Pfam" id="PF01012">
    <property type="entry name" value="ETF"/>
    <property type="match status" value="1"/>
</dbReference>
<dbReference type="PIRSF" id="PIRSF000089">
    <property type="entry name" value="Electra_flavoP_a"/>
    <property type="match status" value="1"/>
</dbReference>
<comment type="caution">
    <text evidence="4">The sequence shown here is derived from an EMBL/GenBank/DDBJ whole genome shotgun (WGS) entry which is preliminary data.</text>
</comment>
<keyword evidence="2" id="KW-0813">Transport</keyword>
<proteinExistence type="inferred from homology"/>
<keyword evidence="2" id="KW-0249">Electron transport</keyword>
<dbReference type="PANTHER" id="PTHR43153">
    <property type="entry name" value="ELECTRON TRANSFER FLAVOPROTEIN ALPHA"/>
    <property type="match status" value="1"/>
</dbReference>
<dbReference type="InterPro" id="IPR014731">
    <property type="entry name" value="ETF_asu_C"/>
</dbReference>
<reference evidence="4 5" key="1">
    <citation type="submission" date="2021-10" db="EMBL/GenBank/DDBJ databases">
        <authorList>
            <person name="Chen M."/>
        </authorList>
    </citation>
    <scope>NUCLEOTIDE SEQUENCE [LARGE SCALE GENOMIC DNA]</scope>
    <source>
        <strain evidence="4 5">H3-26</strain>
    </source>
</reference>
<evidence type="ECO:0000259" key="3">
    <source>
        <dbReference type="SMART" id="SM00893"/>
    </source>
</evidence>
<gene>
    <name evidence="4" type="ORF">LG219_07210</name>
</gene>
<dbReference type="InterPro" id="IPR033947">
    <property type="entry name" value="ETF_alpha_N"/>
</dbReference>
<dbReference type="RefSeq" id="WP_226763846.1">
    <property type="nucleotide sequence ID" value="NZ_JAJAWG010000003.1"/>
</dbReference>
<dbReference type="PANTHER" id="PTHR43153:SF1">
    <property type="entry name" value="ELECTRON TRANSFER FLAVOPROTEIN SUBUNIT ALPHA, MITOCHONDRIAL"/>
    <property type="match status" value="1"/>
</dbReference>
<dbReference type="EMBL" id="JAJAWG010000003">
    <property type="protein sequence ID" value="MCB5196068.1"/>
    <property type="molecule type" value="Genomic_DNA"/>
</dbReference>
<comment type="similarity">
    <text evidence="1">Belongs to the ETF alpha-subunit/FixB family.</text>
</comment>
<dbReference type="SUPFAM" id="SSF52402">
    <property type="entry name" value="Adenine nucleotide alpha hydrolases-like"/>
    <property type="match status" value="1"/>
</dbReference>